<dbReference type="RefSeq" id="XP_062702679.1">
    <property type="nucleotide sequence ID" value="XM_062846695.1"/>
</dbReference>
<proteinExistence type="predicted"/>
<organism evidence="1 2">
    <name type="scientific">Aedes albopictus</name>
    <name type="common">Asian tiger mosquito</name>
    <name type="synonym">Stegomyia albopicta</name>
    <dbReference type="NCBI Taxonomy" id="7160"/>
    <lineage>
        <taxon>Eukaryota</taxon>
        <taxon>Metazoa</taxon>
        <taxon>Ecdysozoa</taxon>
        <taxon>Arthropoda</taxon>
        <taxon>Hexapoda</taxon>
        <taxon>Insecta</taxon>
        <taxon>Pterygota</taxon>
        <taxon>Neoptera</taxon>
        <taxon>Endopterygota</taxon>
        <taxon>Diptera</taxon>
        <taxon>Nematocera</taxon>
        <taxon>Culicoidea</taxon>
        <taxon>Culicidae</taxon>
        <taxon>Culicinae</taxon>
        <taxon>Aedini</taxon>
        <taxon>Aedes</taxon>
        <taxon>Stegomyia</taxon>
    </lineage>
</organism>
<protein>
    <recommendedName>
        <fullName evidence="3">Transposase domain-containing protein</fullName>
    </recommendedName>
</protein>
<name>A0ABM1ZF49_AEDAL</name>
<dbReference type="GeneID" id="134285602"/>
<reference evidence="2" key="1">
    <citation type="journal article" date="2015" name="Proc. Natl. Acad. Sci. U.S.A.">
        <title>Genome sequence of the Asian Tiger mosquito, Aedes albopictus, reveals insights into its biology, genetics, and evolution.</title>
        <authorList>
            <person name="Chen X.G."/>
            <person name="Jiang X."/>
            <person name="Gu J."/>
            <person name="Xu M."/>
            <person name="Wu Y."/>
            <person name="Deng Y."/>
            <person name="Zhang C."/>
            <person name="Bonizzoni M."/>
            <person name="Dermauw W."/>
            <person name="Vontas J."/>
            <person name="Armbruster P."/>
            <person name="Huang X."/>
            <person name="Yang Y."/>
            <person name="Zhang H."/>
            <person name="He W."/>
            <person name="Peng H."/>
            <person name="Liu Y."/>
            <person name="Wu K."/>
            <person name="Chen J."/>
            <person name="Lirakis M."/>
            <person name="Topalis P."/>
            <person name="Van Leeuwen T."/>
            <person name="Hall A.B."/>
            <person name="Jiang X."/>
            <person name="Thorpe C."/>
            <person name="Mueller R.L."/>
            <person name="Sun C."/>
            <person name="Waterhouse R.M."/>
            <person name="Yan G."/>
            <person name="Tu Z.J."/>
            <person name="Fang X."/>
            <person name="James A.A."/>
        </authorList>
    </citation>
    <scope>NUCLEOTIDE SEQUENCE [LARGE SCALE GENOMIC DNA]</scope>
    <source>
        <strain evidence="2">Foshan</strain>
    </source>
</reference>
<dbReference type="Proteomes" id="UP000069940">
    <property type="component" value="Unassembled WGS sequence"/>
</dbReference>
<reference evidence="1" key="2">
    <citation type="submission" date="2025-05" db="UniProtKB">
        <authorList>
            <consortium name="EnsemblMetazoa"/>
        </authorList>
    </citation>
    <scope>IDENTIFICATION</scope>
    <source>
        <strain evidence="1">Foshan</strain>
    </source>
</reference>
<accession>A0ABM1ZF49</accession>
<dbReference type="EnsemblMetazoa" id="AALFPA23_017872.R26165">
    <property type="protein sequence ID" value="AALFPA23_017872.P26165"/>
    <property type="gene ID" value="AALFPA23_017872"/>
</dbReference>
<sequence length="661" mass="75876">MLFFISIFARKMYKVILKSKLVKAKKSGTYSRLLRKYRDRYKKVAASAPAVDRVDLYAEENPITFSTDNQSKSVDSQTINDVTLKSDERNLIADIRKWAAEHHIPQLALKSLIGILNSNLGLQLPKDPRSIMRTPRNIDLVPMKEKGQYWHQGLESCLKRIFRDMSTSMSISLNVNIDGLPIYKSTTKNFWPILCNIYEFPEIAPFTVGIFYGIGKPKDVNEFMNAFVEELMSLIQSGISINGCQLSIAIRCFICDTPARSFIKGVISFNGKYGCLKCTTKGRYSMLSKTMTYPELTAPLRTDAKFRSMEYTDHQRVYTPLVKLPLDMIQDIVVGDSLHLLELGVMKKLLTGWRTGSLSLKAKWSTSQKTEISEYLVSVKFPAEIHRQMRSLEFVSLWKGLEYRNFLNYVGIVVLKDFLPEKFYNHFLFLFCAVRICSVKSYENLLPVARSLLTDFVQNFKSLYGTEFITSNIHNLCHVVDEVERFGPLPTFSAYPFENHMHSLKKIIRTGPNPLAQVAARIMESSTVDSSENSKRNITRSTRYATVAQKSGKIHLNFNNFALSTDFQDRWFLTKKYELIRFSGVMNEDTALQVVGCQLVSKYDFFFKPFKSSVLHIYVSQLRAGNFEDTNHFQLQDIFCKLVPLIRKEGVVFIPLIHTIE</sequence>
<dbReference type="PANTHER" id="PTHR33053:SF9">
    <property type="entry name" value="AGAP000105-PA"/>
    <property type="match status" value="1"/>
</dbReference>
<evidence type="ECO:0008006" key="3">
    <source>
        <dbReference type="Google" id="ProtNLM"/>
    </source>
</evidence>
<evidence type="ECO:0000313" key="1">
    <source>
        <dbReference type="EnsemblMetazoa" id="AALFPA23_017872.P26165"/>
    </source>
</evidence>
<evidence type="ECO:0000313" key="2">
    <source>
        <dbReference type="Proteomes" id="UP000069940"/>
    </source>
</evidence>
<keyword evidence="2" id="KW-1185">Reference proteome</keyword>
<dbReference type="PANTHER" id="PTHR33053">
    <property type="entry name" value="PROTEIN, PUTATIVE-RELATED"/>
    <property type="match status" value="1"/>
</dbReference>